<feature type="non-terminal residue" evidence="2">
    <location>
        <position position="97"/>
    </location>
</feature>
<feature type="compositionally biased region" description="Low complexity" evidence="1">
    <location>
        <begin position="31"/>
        <end position="43"/>
    </location>
</feature>
<feature type="region of interest" description="Disordered" evidence="1">
    <location>
        <begin position="1"/>
        <end position="47"/>
    </location>
</feature>
<evidence type="ECO:0000313" key="3">
    <source>
        <dbReference type="Proteomes" id="UP000824469"/>
    </source>
</evidence>
<dbReference type="EMBL" id="JAHRHJ020000006">
    <property type="protein sequence ID" value="KAH9313372.1"/>
    <property type="molecule type" value="Genomic_DNA"/>
</dbReference>
<keyword evidence="3" id="KW-1185">Reference proteome</keyword>
<protein>
    <submittedName>
        <fullName evidence="2">Uncharacterized protein</fullName>
    </submittedName>
</protein>
<organism evidence="2 3">
    <name type="scientific">Taxus chinensis</name>
    <name type="common">Chinese yew</name>
    <name type="synonym">Taxus wallichiana var. chinensis</name>
    <dbReference type="NCBI Taxonomy" id="29808"/>
    <lineage>
        <taxon>Eukaryota</taxon>
        <taxon>Viridiplantae</taxon>
        <taxon>Streptophyta</taxon>
        <taxon>Embryophyta</taxon>
        <taxon>Tracheophyta</taxon>
        <taxon>Spermatophyta</taxon>
        <taxon>Pinopsida</taxon>
        <taxon>Pinidae</taxon>
        <taxon>Conifers II</taxon>
        <taxon>Cupressales</taxon>
        <taxon>Taxaceae</taxon>
        <taxon>Taxus</taxon>
    </lineage>
</organism>
<sequence length="97" mass="10867">GNEEEEDNADDNNKLPPRNNINSRNPGGDKNNNATNANVNAPNQPENKKARLADELTNDIKRIIPQNFDGTTLGDGENWLKKMEYFAIRNISEETKA</sequence>
<name>A0AA38LAG1_TAXCH</name>
<feature type="non-terminal residue" evidence="2">
    <location>
        <position position="1"/>
    </location>
</feature>
<dbReference type="Proteomes" id="UP000824469">
    <property type="component" value="Unassembled WGS sequence"/>
</dbReference>
<proteinExistence type="predicted"/>
<evidence type="ECO:0000256" key="1">
    <source>
        <dbReference type="SAM" id="MobiDB-lite"/>
    </source>
</evidence>
<evidence type="ECO:0000313" key="2">
    <source>
        <dbReference type="EMBL" id="KAH9313372.1"/>
    </source>
</evidence>
<comment type="caution">
    <text evidence="2">The sequence shown here is derived from an EMBL/GenBank/DDBJ whole genome shotgun (WGS) entry which is preliminary data.</text>
</comment>
<gene>
    <name evidence="2" type="ORF">KI387_028407</name>
</gene>
<accession>A0AA38LAG1</accession>
<dbReference type="AlphaFoldDB" id="A0AA38LAG1"/>
<reference evidence="2 3" key="1">
    <citation type="journal article" date="2021" name="Nat. Plants">
        <title>The Taxus genome provides insights into paclitaxel biosynthesis.</title>
        <authorList>
            <person name="Xiong X."/>
            <person name="Gou J."/>
            <person name="Liao Q."/>
            <person name="Li Y."/>
            <person name="Zhou Q."/>
            <person name="Bi G."/>
            <person name="Li C."/>
            <person name="Du R."/>
            <person name="Wang X."/>
            <person name="Sun T."/>
            <person name="Guo L."/>
            <person name="Liang H."/>
            <person name="Lu P."/>
            <person name="Wu Y."/>
            <person name="Zhang Z."/>
            <person name="Ro D.K."/>
            <person name="Shang Y."/>
            <person name="Huang S."/>
            <person name="Yan J."/>
        </authorList>
    </citation>
    <scope>NUCLEOTIDE SEQUENCE [LARGE SCALE GENOMIC DNA]</scope>
    <source>
        <strain evidence="2">Ta-2019</strain>
    </source>
</reference>
<feature type="compositionally biased region" description="Acidic residues" evidence="1">
    <location>
        <begin position="1"/>
        <end position="10"/>
    </location>
</feature>